<dbReference type="InterPro" id="IPR003615">
    <property type="entry name" value="HNH_nuc"/>
</dbReference>
<dbReference type="EMBL" id="AP022593">
    <property type="protein sequence ID" value="BBY48247.1"/>
    <property type="molecule type" value="Genomic_DNA"/>
</dbReference>
<dbReference type="CDD" id="cd00085">
    <property type="entry name" value="HNHc"/>
    <property type="match status" value="1"/>
</dbReference>
<name>A0A7I7RUL7_9MYCO</name>
<feature type="domain" description="DUF222" evidence="2">
    <location>
        <begin position="34"/>
        <end position="361"/>
    </location>
</feature>
<protein>
    <recommendedName>
        <fullName evidence="2">DUF222 domain-containing protein</fullName>
    </recommendedName>
</protein>
<dbReference type="CDD" id="cd07177">
    <property type="entry name" value="terB_like"/>
    <property type="match status" value="1"/>
</dbReference>
<dbReference type="Proteomes" id="UP000467428">
    <property type="component" value="Chromosome"/>
</dbReference>
<keyword evidence="4" id="KW-1185">Reference proteome</keyword>
<organism evidence="3 4">
    <name type="scientific">Mycolicibacterium arabiense</name>
    <dbReference type="NCBI Taxonomy" id="1286181"/>
    <lineage>
        <taxon>Bacteria</taxon>
        <taxon>Bacillati</taxon>
        <taxon>Actinomycetota</taxon>
        <taxon>Actinomycetes</taxon>
        <taxon>Mycobacteriales</taxon>
        <taxon>Mycobacteriaceae</taxon>
        <taxon>Mycolicibacterium</taxon>
    </lineage>
</organism>
<geneLocation type="plasmid" evidence="4">
    <name>pjcm18538 dna</name>
</geneLocation>
<sequence length="457" mass="49495">MAPSLADAAAALRAAAADLIDTDTDTHSVAELMAAMDDVESVRRLLPVAEHRILNRLASETNPLDYGATTMSKLVAFRLRISSGEASRRLAEAKDLGPRRTLIGEPLHPVLALTAAAQADGAINAEHVKIIRGFFATLPDHVDLQTREDAEADLVRVARSHAPEGLRKAVDLLLALLHPDGNFSDEERARRRGVTIGKQQADGMSPVRGYLTPEARATFEALLAKLAAPGMCNPDDEAPTIEGDPEEETVERDTRTPAQRNHDALLAMGRMVLCSGKLGQLNGLPVTVIVSTTLQDLESAAGRPAVTAGGSLLPMPDLIRMAAHAHHYLAVFDGHTGQALHLGRTRRCANPAQRIVLHARDRGCTRPGCTVDGYHSQVHHAVADWKHDGQTNVDDLSFACGPDNRMIDTPGWTTRKRSDGKTEWIPPPQLDTGQARINDLHHPERLLRPPDEDDDPV</sequence>
<dbReference type="RefSeq" id="WP_179973587.1">
    <property type="nucleotide sequence ID" value="NZ_AP022593.1"/>
</dbReference>
<reference evidence="3 4" key="1">
    <citation type="journal article" date="2019" name="Emerg. Microbes Infect.">
        <title>Comprehensive subspecies identification of 175 nontuberculous mycobacteria species based on 7547 genomic profiles.</title>
        <authorList>
            <person name="Matsumoto Y."/>
            <person name="Kinjo T."/>
            <person name="Motooka D."/>
            <person name="Nabeya D."/>
            <person name="Jung N."/>
            <person name="Uechi K."/>
            <person name="Horii T."/>
            <person name="Iida T."/>
            <person name="Fujita J."/>
            <person name="Nakamura S."/>
        </authorList>
    </citation>
    <scope>NUCLEOTIDE SEQUENCE [LARGE SCALE GENOMIC DNA]</scope>
    <source>
        <strain evidence="3 4">JCM 18538</strain>
    </source>
</reference>
<accession>A0A7I7RUL7</accession>
<proteinExistence type="predicted"/>
<dbReference type="Pfam" id="PF02720">
    <property type="entry name" value="DUF222"/>
    <property type="match status" value="1"/>
</dbReference>
<feature type="region of interest" description="Disordered" evidence="1">
    <location>
        <begin position="408"/>
        <end position="457"/>
    </location>
</feature>
<dbReference type="AlphaFoldDB" id="A0A7I7RUL7"/>
<evidence type="ECO:0000256" key="1">
    <source>
        <dbReference type="SAM" id="MobiDB-lite"/>
    </source>
</evidence>
<feature type="region of interest" description="Disordered" evidence="1">
    <location>
        <begin position="236"/>
        <end position="257"/>
    </location>
</feature>
<gene>
    <name evidence="3" type="ORF">MARA_17150</name>
</gene>
<feature type="compositionally biased region" description="Basic and acidic residues" evidence="1">
    <location>
        <begin position="438"/>
        <end position="450"/>
    </location>
</feature>
<evidence type="ECO:0000313" key="3">
    <source>
        <dbReference type="EMBL" id="BBY48247.1"/>
    </source>
</evidence>
<feature type="compositionally biased region" description="Acidic residues" evidence="1">
    <location>
        <begin position="236"/>
        <end position="250"/>
    </location>
</feature>
<dbReference type="KEGG" id="marz:MARA_17150"/>
<evidence type="ECO:0000259" key="2">
    <source>
        <dbReference type="Pfam" id="PF02720"/>
    </source>
</evidence>
<evidence type="ECO:0000313" key="4">
    <source>
        <dbReference type="Proteomes" id="UP000467428"/>
    </source>
</evidence>
<dbReference type="InterPro" id="IPR003870">
    <property type="entry name" value="DUF222"/>
</dbReference>